<proteinExistence type="predicted"/>
<dbReference type="KEGG" id="rhox:RBB84_07195"/>
<name>A0AAU7V114_9NOCA</name>
<dbReference type="RefSeq" id="WP_231911936.1">
    <property type="nucleotide sequence ID" value="NZ_CP132970.1"/>
</dbReference>
<reference evidence="1" key="1">
    <citation type="submission" date="2023-08" db="EMBL/GenBank/DDBJ databases">
        <title>The novel hydrolase IpcH responsible for the initial isoprocarb degradation step in Rhodococcus sp. D-6.</title>
        <authorList>
            <person name="Zhu Q."/>
        </authorList>
    </citation>
    <scope>NUCLEOTIDE SEQUENCE</scope>
    <source>
        <strain evidence="1">D-6</strain>
    </source>
</reference>
<dbReference type="EMBL" id="CP132970">
    <property type="protein sequence ID" value="XBW05699.1"/>
    <property type="molecule type" value="Genomic_DNA"/>
</dbReference>
<dbReference type="AlphaFoldDB" id="A0AAU7V114"/>
<evidence type="ECO:0000313" key="1">
    <source>
        <dbReference type="EMBL" id="XBW05699.1"/>
    </source>
</evidence>
<sequence length="37" mass="4543">MVLRPNPVLAPRNVYEAKARRWQVEWTRLVVEPWPER</sequence>
<protein>
    <submittedName>
        <fullName evidence="1">Uncharacterized protein</fullName>
    </submittedName>
</protein>
<accession>A0AAU7V114</accession>
<gene>
    <name evidence="1" type="ORF">RBB84_07195</name>
</gene>
<organism evidence="1">
    <name type="scientific">Rhodococcus sp. D-6</name>
    <dbReference type="NCBI Taxonomy" id="1387842"/>
    <lineage>
        <taxon>Bacteria</taxon>
        <taxon>Bacillati</taxon>
        <taxon>Actinomycetota</taxon>
        <taxon>Actinomycetes</taxon>
        <taxon>Mycobacteriales</taxon>
        <taxon>Nocardiaceae</taxon>
        <taxon>Rhodococcus</taxon>
    </lineage>
</organism>